<evidence type="ECO:0000256" key="1">
    <source>
        <dbReference type="SAM" id="MobiDB-lite"/>
    </source>
</evidence>
<protein>
    <submittedName>
        <fullName evidence="2">Uncharacterized protein</fullName>
    </submittedName>
</protein>
<sequence length="104" mass="11745">MDHPVDGHTGHTHHLGHFCDRHEARVGEVTGINHLRSPFPLPCFELSRSGGPVHLPRQAWHSQTSYRTHGELVSPHAHPQSIQRRVSRTRDPAHDRERSPSGLP</sequence>
<dbReference type="Proteomes" id="UP001589575">
    <property type="component" value="Unassembled WGS sequence"/>
</dbReference>
<organism evidence="2 3">
    <name type="scientific">Citricoccus parietis</name>
    <dbReference type="NCBI Taxonomy" id="592307"/>
    <lineage>
        <taxon>Bacteria</taxon>
        <taxon>Bacillati</taxon>
        <taxon>Actinomycetota</taxon>
        <taxon>Actinomycetes</taxon>
        <taxon>Micrococcales</taxon>
        <taxon>Micrococcaceae</taxon>
        <taxon>Citricoccus</taxon>
    </lineage>
</organism>
<dbReference type="EMBL" id="JBHMFI010000001">
    <property type="protein sequence ID" value="MFB9071914.1"/>
    <property type="molecule type" value="Genomic_DNA"/>
</dbReference>
<name>A0ABV5FZS5_9MICC</name>
<reference evidence="2 3" key="1">
    <citation type="submission" date="2024-09" db="EMBL/GenBank/DDBJ databases">
        <authorList>
            <person name="Sun Q."/>
            <person name="Mori K."/>
        </authorList>
    </citation>
    <scope>NUCLEOTIDE SEQUENCE [LARGE SCALE GENOMIC DNA]</scope>
    <source>
        <strain evidence="2 3">CCM 7609</strain>
    </source>
</reference>
<comment type="caution">
    <text evidence="2">The sequence shown here is derived from an EMBL/GenBank/DDBJ whole genome shotgun (WGS) entry which is preliminary data.</text>
</comment>
<gene>
    <name evidence="2" type="ORF">ACFFX0_12155</name>
</gene>
<keyword evidence="3" id="KW-1185">Reference proteome</keyword>
<evidence type="ECO:0000313" key="3">
    <source>
        <dbReference type="Proteomes" id="UP001589575"/>
    </source>
</evidence>
<proteinExistence type="predicted"/>
<evidence type="ECO:0000313" key="2">
    <source>
        <dbReference type="EMBL" id="MFB9071914.1"/>
    </source>
</evidence>
<feature type="region of interest" description="Disordered" evidence="1">
    <location>
        <begin position="50"/>
        <end position="104"/>
    </location>
</feature>
<feature type="compositionally biased region" description="Basic and acidic residues" evidence="1">
    <location>
        <begin position="88"/>
        <end position="104"/>
    </location>
</feature>
<accession>A0ABV5FZS5</accession>